<dbReference type="Proteomes" id="UP001607302">
    <property type="component" value="Unassembled WGS sequence"/>
</dbReference>
<keyword evidence="3" id="KW-1185">Reference proteome</keyword>
<evidence type="ECO:0000313" key="2">
    <source>
        <dbReference type="EMBL" id="KAL2740830.1"/>
    </source>
</evidence>
<accession>A0ABD2C7L9</accession>
<name>A0ABD2C7L9_VESSQ</name>
<organism evidence="2 3">
    <name type="scientific">Vespula squamosa</name>
    <name type="common">Southern yellow jacket</name>
    <name type="synonym">Wasp</name>
    <dbReference type="NCBI Taxonomy" id="30214"/>
    <lineage>
        <taxon>Eukaryota</taxon>
        <taxon>Metazoa</taxon>
        <taxon>Ecdysozoa</taxon>
        <taxon>Arthropoda</taxon>
        <taxon>Hexapoda</taxon>
        <taxon>Insecta</taxon>
        <taxon>Pterygota</taxon>
        <taxon>Neoptera</taxon>
        <taxon>Endopterygota</taxon>
        <taxon>Hymenoptera</taxon>
        <taxon>Apocrita</taxon>
        <taxon>Aculeata</taxon>
        <taxon>Vespoidea</taxon>
        <taxon>Vespidae</taxon>
        <taxon>Vespinae</taxon>
        <taxon>Vespula</taxon>
    </lineage>
</organism>
<proteinExistence type="predicted"/>
<comment type="caution">
    <text evidence="2">The sequence shown here is derived from an EMBL/GenBank/DDBJ whole genome shotgun (WGS) entry which is preliminary data.</text>
</comment>
<sequence length="277" mass="32040">MKKKSKPYRTKEVYDQDCSIIYCNKFEDEEQLPEYVCPSEAPKTQEDHDWTGSDISVCTFPITEKQIGKECLESKRANERKCDQRDDAKSKDPFADIPSIQSYDLPDPVERKPEPEVLATVLLSSEKDDLREVKPSVIFDKLFLDATSHQNFTIDTKKESARTNNIDDLPLDTIQIVSFAEEPMDYGDMEDYNQKKWTKDEMLKYMMKPEATTAYKNYVRLNGSVKPSWFPGYVLVSPLIPDCIRITSDPGEGLLEAWRLCRPRHFDEFSKSFLNTA</sequence>
<evidence type="ECO:0000313" key="3">
    <source>
        <dbReference type="Proteomes" id="UP001607302"/>
    </source>
</evidence>
<dbReference type="AlphaFoldDB" id="A0ABD2C7L9"/>
<evidence type="ECO:0000256" key="1">
    <source>
        <dbReference type="SAM" id="MobiDB-lite"/>
    </source>
</evidence>
<protein>
    <submittedName>
        <fullName evidence="2">Uncharacterized protein</fullName>
    </submittedName>
</protein>
<gene>
    <name evidence="2" type="ORF">V1478_000971</name>
</gene>
<feature type="compositionally biased region" description="Basic and acidic residues" evidence="1">
    <location>
        <begin position="78"/>
        <end position="94"/>
    </location>
</feature>
<dbReference type="EMBL" id="JAUDFV010000020">
    <property type="protein sequence ID" value="KAL2740830.1"/>
    <property type="molecule type" value="Genomic_DNA"/>
</dbReference>
<reference evidence="2 3" key="1">
    <citation type="journal article" date="2024" name="Ann. Entomol. Soc. Am.">
        <title>Genomic analyses of the southern and eastern yellowjacket wasps (Hymenoptera: Vespidae) reveal evolutionary signatures of social life.</title>
        <authorList>
            <person name="Catto M.A."/>
            <person name="Caine P.B."/>
            <person name="Orr S.E."/>
            <person name="Hunt B.G."/>
            <person name="Goodisman M.A.D."/>
        </authorList>
    </citation>
    <scope>NUCLEOTIDE SEQUENCE [LARGE SCALE GENOMIC DNA]</scope>
    <source>
        <strain evidence="2">233</strain>
        <tissue evidence="2">Head and thorax</tissue>
    </source>
</reference>
<feature type="region of interest" description="Disordered" evidence="1">
    <location>
        <begin position="78"/>
        <end position="111"/>
    </location>
</feature>